<dbReference type="SUPFAM" id="SSF143865">
    <property type="entry name" value="CorA soluble domain-like"/>
    <property type="match status" value="1"/>
</dbReference>
<dbReference type="GO" id="GO:0046873">
    <property type="term" value="F:metal ion transmembrane transporter activity"/>
    <property type="evidence" value="ECO:0007669"/>
    <property type="project" value="InterPro"/>
</dbReference>
<dbReference type="GO" id="GO:0016020">
    <property type="term" value="C:membrane"/>
    <property type="evidence" value="ECO:0007669"/>
    <property type="project" value="UniProtKB-SubCell"/>
</dbReference>
<evidence type="ECO:0000313" key="8">
    <source>
        <dbReference type="Proteomes" id="UP000051020"/>
    </source>
</evidence>
<evidence type="ECO:0000256" key="6">
    <source>
        <dbReference type="SAM" id="Phobius"/>
    </source>
</evidence>
<accession>A0A837R9W3</accession>
<dbReference type="CDD" id="cd12827">
    <property type="entry name" value="EcCorA_ZntB-like_u2"/>
    <property type="match status" value="1"/>
</dbReference>
<feature type="transmembrane region" description="Helical" evidence="6">
    <location>
        <begin position="248"/>
        <end position="269"/>
    </location>
</feature>
<keyword evidence="4 6" id="KW-1133">Transmembrane helix</keyword>
<gene>
    <name evidence="7" type="ORF">FD24_GL003438</name>
</gene>
<evidence type="ECO:0000313" key="7">
    <source>
        <dbReference type="EMBL" id="KRK25002.1"/>
    </source>
</evidence>
<keyword evidence="3 6" id="KW-0812">Transmembrane</keyword>
<comment type="subcellular location">
    <subcellularLocation>
        <location evidence="1">Membrane</location>
        <topology evidence="1">Multi-pass membrane protein</topology>
    </subcellularLocation>
</comment>
<dbReference type="Proteomes" id="UP000051020">
    <property type="component" value="Unassembled WGS sequence"/>
</dbReference>
<organism evidence="7 8">
    <name type="scientific">Lactiplantibacillus pentosus DSM 20314</name>
    <dbReference type="NCBI Taxonomy" id="1423791"/>
    <lineage>
        <taxon>Bacteria</taxon>
        <taxon>Bacillati</taxon>
        <taxon>Bacillota</taxon>
        <taxon>Bacilli</taxon>
        <taxon>Lactobacillales</taxon>
        <taxon>Lactobacillaceae</taxon>
        <taxon>Lactiplantibacillus</taxon>
    </lineage>
</organism>
<reference evidence="7 8" key="1">
    <citation type="journal article" date="2015" name="Genome Announc.">
        <title>Expanding the biotechnology potential of lactobacilli through comparative genomics of 213 strains and associated genera.</title>
        <authorList>
            <person name="Sun Z."/>
            <person name="Harris H.M."/>
            <person name="McCann A."/>
            <person name="Guo C."/>
            <person name="Argimon S."/>
            <person name="Zhang W."/>
            <person name="Yang X."/>
            <person name="Jeffery I.B."/>
            <person name="Cooney J.C."/>
            <person name="Kagawa T.F."/>
            <person name="Liu W."/>
            <person name="Song Y."/>
            <person name="Salvetti E."/>
            <person name="Wrobel A."/>
            <person name="Rasinkangas P."/>
            <person name="Parkhill J."/>
            <person name="Rea M.C."/>
            <person name="O'Sullivan O."/>
            <person name="Ritari J."/>
            <person name="Douillard F.P."/>
            <person name="Paul Ross R."/>
            <person name="Yang R."/>
            <person name="Briner A.E."/>
            <person name="Felis G.E."/>
            <person name="de Vos W.M."/>
            <person name="Barrangou R."/>
            <person name="Klaenhammer T.R."/>
            <person name="Caufield P.W."/>
            <person name="Cui Y."/>
            <person name="Zhang H."/>
            <person name="O'Toole P.W."/>
        </authorList>
    </citation>
    <scope>NUCLEOTIDE SEQUENCE [LARGE SCALE GENOMIC DNA]</scope>
    <source>
        <strain evidence="7 8">DSM 20314</strain>
    </source>
</reference>
<dbReference type="AlphaFoldDB" id="A0A837R9W3"/>
<dbReference type="EMBL" id="AZCU01000009">
    <property type="protein sequence ID" value="KRK25002.1"/>
    <property type="molecule type" value="Genomic_DNA"/>
</dbReference>
<dbReference type="Gene3D" id="3.30.460.20">
    <property type="entry name" value="CorA soluble domain-like"/>
    <property type="match status" value="1"/>
</dbReference>
<evidence type="ECO:0000256" key="4">
    <source>
        <dbReference type="ARBA" id="ARBA00022989"/>
    </source>
</evidence>
<evidence type="ECO:0000256" key="3">
    <source>
        <dbReference type="ARBA" id="ARBA00022692"/>
    </source>
</evidence>
<dbReference type="PANTHER" id="PTHR47891">
    <property type="entry name" value="TRANSPORTER-RELATED"/>
    <property type="match status" value="1"/>
</dbReference>
<feature type="transmembrane region" description="Helical" evidence="6">
    <location>
        <begin position="281"/>
        <end position="301"/>
    </location>
</feature>
<dbReference type="InterPro" id="IPR047199">
    <property type="entry name" value="CorA-like"/>
</dbReference>
<evidence type="ECO:0000256" key="5">
    <source>
        <dbReference type="ARBA" id="ARBA00023136"/>
    </source>
</evidence>
<dbReference type="PANTHER" id="PTHR47891:SF1">
    <property type="entry name" value="CORA-MAGNESIUM AND COBALT TRANSPORTER"/>
    <property type="match status" value="1"/>
</dbReference>
<dbReference type="InterPro" id="IPR002523">
    <property type="entry name" value="MgTranspt_CorA/ZnTranspt_ZntB"/>
</dbReference>
<evidence type="ECO:0000256" key="1">
    <source>
        <dbReference type="ARBA" id="ARBA00004141"/>
    </source>
</evidence>
<sequence>MLEVKTMIKVHELSDDFRWVAVNNYTENDYHQLVTDEHVTDEMLGYATDQHERGRLEYDAKSAITTIIFDVVTEDAEEGTYTAQVSFMLIDHTLLTFTTDNTIFVEDMLADEIDADWEDVLHPYDHIFNVLYKLSRQYFSAINKINKQRQDIQLKMKKQIQRSVIIQLMDLETTLVYFLTSLKSNNDMLQSLKRFVPVKFSAAQLERLDDIIVEAQQGLEMANIASDIIGRVSNAYSNILDNSLNNTMWVLTIFSIVLTMPNIVFGFFGQNVDLPFMKNPFGWEITVVIAVALCALTIWLLRRNSFRK</sequence>
<keyword evidence="5 6" id="KW-0472">Membrane</keyword>
<dbReference type="InterPro" id="IPR045861">
    <property type="entry name" value="CorA_cytoplasmic_dom"/>
</dbReference>
<name>A0A837R9W3_LACPE</name>
<comment type="similarity">
    <text evidence="2">Belongs to the CorA metal ion transporter (MIT) (TC 1.A.35) family.</text>
</comment>
<dbReference type="Pfam" id="PF01544">
    <property type="entry name" value="CorA"/>
    <property type="match status" value="1"/>
</dbReference>
<evidence type="ECO:0000256" key="2">
    <source>
        <dbReference type="ARBA" id="ARBA00009765"/>
    </source>
</evidence>
<proteinExistence type="inferred from homology"/>
<protein>
    <submittedName>
        <fullName evidence="7">Mg2+ and co2+ transport protein</fullName>
    </submittedName>
</protein>
<dbReference type="Gene3D" id="1.20.58.340">
    <property type="entry name" value="Magnesium transport protein CorA, transmembrane region"/>
    <property type="match status" value="2"/>
</dbReference>
<comment type="caution">
    <text evidence="7">The sequence shown here is derived from an EMBL/GenBank/DDBJ whole genome shotgun (WGS) entry which is preliminary data.</text>
</comment>
<dbReference type="InterPro" id="IPR045863">
    <property type="entry name" value="CorA_TM1_TM2"/>
</dbReference>
<dbReference type="SUPFAM" id="SSF144083">
    <property type="entry name" value="Magnesium transport protein CorA, transmembrane region"/>
    <property type="match status" value="1"/>
</dbReference>